<evidence type="ECO:0000313" key="2">
    <source>
        <dbReference type="Proteomes" id="UP000423482"/>
    </source>
</evidence>
<evidence type="ECO:0000313" key="1">
    <source>
        <dbReference type="EMBL" id="QGT55029.1"/>
    </source>
</evidence>
<dbReference type="GeneID" id="77924404"/>
<gene>
    <name evidence="1" type="primary">36</name>
    <name evidence="1" type="ORF">SEA_FORZA_36</name>
</gene>
<protein>
    <submittedName>
        <fullName evidence="1">Uncharacterized protein</fullName>
    </submittedName>
</protein>
<keyword evidence="2" id="KW-1185">Reference proteome</keyword>
<organism evidence="1 2">
    <name type="scientific">Gordonia phage Forza</name>
    <dbReference type="NCBI Taxonomy" id="2571247"/>
    <lineage>
        <taxon>Viruses</taxon>
        <taxon>Duplodnaviria</taxon>
        <taxon>Heunggongvirae</taxon>
        <taxon>Uroviricota</taxon>
        <taxon>Caudoviricetes</taxon>
        <taxon>Forzavirus</taxon>
        <taxon>Forzavirus forza</taxon>
    </lineage>
</organism>
<sequence length="127" mass="15541">MTKHLWEYDHPYYCESGNYLANYDTNIRLGITQTYGSWNEFLESEEDDPELNLLFRWDWFAWHLEDPEMFKEGEKKHELHLFFMLQRKALNRSITVNVTEWDEPSVHAWLTERAQNMRQLWEPLLGE</sequence>
<dbReference type="RefSeq" id="YP_010648916.1">
    <property type="nucleotide sequence ID" value="NC_070763.1"/>
</dbReference>
<reference evidence="1 2" key="1">
    <citation type="submission" date="2019-04" db="EMBL/GenBank/DDBJ databases">
        <authorList>
            <person name="Pope W.H."/>
            <person name="Garlena R.A."/>
            <person name="Russell D.A."/>
            <person name="Jacobs-Sera D."/>
            <person name="Hatfull G.F."/>
        </authorList>
    </citation>
    <scope>NUCLEOTIDE SEQUENCE [LARGE SCALE GENOMIC DNA]</scope>
</reference>
<dbReference type="KEGG" id="vg:77924404"/>
<dbReference type="Proteomes" id="UP000423482">
    <property type="component" value="Segment"/>
</dbReference>
<name>A0A650EYX4_9CAUD</name>
<dbReference type="EMBL" id="MK814760">
    <property type="protein sequence ID" value="QGT55029.1"/>
    <property type="molecule type" value="Genomic_DNA"/>
</dbReference>
<proteinExistence type="predicted"/>
<accession>A0A650EYX4</accession>